<accession>A0A9Q1LSP8</accession>
<evidence type="ECO:0000313" key="2">
    <source>
        <dbReference type="EMBL" id="KAJ8543661.1"/>
    </source>
</evidence>
<dbReference type="EMBL" id="JAJAGQ010000014">
    <property type="protein sequence ID" value="KAJ8543661.1"/>
    <property type="molecule type" value="Genomic_DNA"/>
</dbReference>
<dbReference type="PANTHER" id="PTHR43023:SF3">
    <property type="entry name" value="PROTEIN TRIGALACTOSYLDIACYLGLYCEROL 3, CHLOROPLASTIC"/>
    <property type="match status" value="1"/>
</dbReference>
<keyword evidence="3" id="KW-1185">Reference proteome</keyword>
<gene>
    <name evidence="2" type="ORF">K7X08_025279</name>
</gene>
<evidence type="ECO:0000256" key="1">
    <source>
        <dbReference type="ARBA" id="ARBA00022448"/>
    </source>
</evidence>
<dbReference type="AlphaFoldDB" id="A0A9Q1LSP8"/>
<comment type="caution">
    <text evidence="2">The sequence shown here is derived from an EMBL/GenBank/DDBJ whole genome shotgun (WGS) entry which is preliminary data.</text>
</comment>
<evidence type="ECO:0000313" key="3">
    <source>
        <dbReference type="Proteomes" id="UP001152561"/>
    </source>
</evidence>
<dbReference type="OrthoDB" id="6500128at2759"/>
<name>A0A9Q1LSP8_9SOLA</name>
<organism evidence="2 3">
    <name type="scientific">Anisodus acutangulus</name>
    <dbReference type="NCBI Taxonomy" id="402998"/>
    <lineage>
        <taxon>Eukaryota</taxon>
        <taxon>Viridiplantae</taxon>
        <taxon>Streptophyta</taxon>
        <taxon>Embryophyta</taxon>
        <taxon>Tracheophyta</taxon>
        <taxon>Spermatophyta</taxon>
        <taxon>Magnoliopsida</taxon>
        <taxon>eudicotyledons</taxon>
        <taxon>Gunneridae</taxon>
        <taxon>Pentapetalae</taxon>
        <taxon>asterids</taxon>
        <taxon>lamiids</taxon>
        <taxon>Solanales</taxon>
        <taxon>Solanaceae</taxon>
        <taxon>Solanoideae</taxon>
        <taxon>Hyoscyameae</taxon>
        <taxon>Anisodus</taxon>
    </lineage>
</organism>
<dbReference type="PANTHER" id="PTHR43023">
    <property type="entry name" value="PROTEIN TRIGALACTOSYLDIACYLGLYCEROL 3, CHLOROPLASTIC"/>
    <property type="match status" value="1"/>
</dbReference>
<sequence length="102" mass="11407">MPLWFYISSLFFNGNFDVIVVPSCFLAAGLDPIASTVVEDLIRSVHLGRLHHMLSSRINTVLLKERLTGKVVWQGMTHEFSTSANPIVRQFSSGSLDGPIRY</sequence>
<dbReference type="Proteomes" id="UP001152561">
    <property type="component" value="Unassembled WGS sequence"/>
</dbReference>
<reference evidence="3" key="1">
    <citation type="journal article" date="2023" name="Proc. Natl. Acad. Sci. U.S.A.">
        <title>Genomic and structural basis for evolution of tropane alkaloid biosynthesis.</title>
        <authorList>
            <person name="Wanga Y.-J."/>
            <person name="Taina T."/>
            <person name="Yua J.-Y."/>
            <person name="Lia J."/>
            <person name="Xua B."/>
            <person name="Chenc J."/>
            <person name="D'Auriad J.C."/>
            <person name="Huanga J.-P."/>
            <person name="Huanga S.-X."/>
        </authorList>
    </citation>
    <scope>NUCLEOTIDE SEQUENCE [LARGE SCALE GENOMIC DNA]</scope>
    <source>
        <strain evidence="3">cv. KIB-2019</strain>
    </source>
</reference>
<protein>
    <submittedName>
        <fullName evidence="2">Uncharacterized protein</fullName>
    </submittedName>
</protein>
<proteinExistence type="predicted"/>
<keyword evidence="1" id="KW-0813">Transport</keyword>